<feature type="transmembrane region" description="Helical" evidence="8">
    <location>
        <begin position="185"/>
        <end position="202"/>
    </location>
</feature>
<dbReference type="PROSITE" id="PS50850">
    <property type="entry name" value="MFS"/>
    <property type="match status" value="1"/>
</dbReference>
<keyword evidence="11" id="KW-1185">Reference proteome</keyword>
<proteinExistence type="inferred from homology"/>
<evidence type="ECO:0000256" key="5">
    <source>
        <dbReference type="ARBA" id="ARBA00022692"/>
    </source>
</evidence>
<sequence length="452" mass="49284">MSISSFFKSKIFPILLVNFIGILGYSIVIPILIFIVTDLGGNGFIYGILGAMYPFFQFIGAPILGRLSDRIGRKKVLIISQAGTFLAWLLFLLAFILPKTELWSQNTELTGSYVMTLPLIMIFVARIFDGFTGGNVSVANAYLSDISTDEDRNKNFGLMGASTSTGFVLGPAVAGILASTILGESLPLMLAALISLIAIFVINTRLKESNPCVVDTSNVNLTSFRRFFQVEHKDCYTQGEEQLQPESHKGFLSVLKQPGIPVLYTVYFLTFLAFSLFYAGLPIYASTLLDWTATDLGVFLAYSSLVMIIIQGPVLTRLSGKVRNQSLILVGSLFLASSFVLLTQQNITLLYVAITLLSIGNGLMWPSFLALLAKVGDRSMQGAIQGYGNSMGSFASMIGLILGGLLFESMTTMVFIVGSGIFLVISLLMTIHWLRHRPMRLRSAKVSATVPS</sequence>
<dbReference type="InterPro" id="IPR020846">
    <property type="entry name" value="MFS_dom"/>
</dbReference>
<dbReference type="PRINTS" id="PR01035">
    <property type="entry name" value="TCRTETA"/>
</dbReference>
<dbReference type="InterPro" id="IPR005829">
    <property type="entry name" value="Sugar_transporter_CS"/>
</dbReference>
<keyword evidence="7 8" id="KW-0472">Membrane</keyword>
<keyword evidence="5 8" id="KW-0812">Transmembrane</keyword>
<accession>A0ABW3D0N3</accession>
<dbReference type="Gene3D" id="1.20.1250.20">
    <property type="entry name" value="MFS general substrate transporter like domains"/>
    <property type="match status" value="1"/>
</dbReference>
<dbReference type="CDD" id="cd17330">
    <property type="entry name" value="MFS_SLC46_TetA_like"/>
    <property type="match status" value="1"/>
</dbReference>
<feature type="transmembrane region" description="Helical" evidence="8">
    <location>
        <begin position="43"/>
        <end position="64"/>
    </location>
</feature>
<evidence type="ECO:0000313" key="11">
    <source>
        <dbReference type="Proteomes" id="UP001596978"/>
    </source>
</evidence>
<dbReference type="EMBL" id="JBHTJH010000017">
    <property type="protein sequence ID" value="MFD0863425.1"/>
    <property type="molecule type" value="Genomic_DNA"/>
</dbReference>
<name>A0ABW3D0N3_9FLAO</name>
<dbReference type="PANTHER" id="PTHR23504:SF15">
    <property type="entry name" value="MAJOR FACILITATOR SUPERFAMILY (MFS) PROFILE DOMAIN-CONTAINING PROTEIN"/>
    <property type="match status" value="1"/>
</dbReference>
<dbReference type="PANTHER" id="PTHR23504">
    <property type="entry name" value="MAJOR FACILITATOR SUPERFAMILY DOMAIN-CONTAINING PROTEIN 10"/>
    <property type="match status" value="1"/>
</dbReference>
<feature type="transmembrane region" description="Helical" evidence="8">
    <location>
        <begin position="327"/>
        <end position="343"/>
    </location>
</feature>
<dbReference type="PROSITE" id="PS00216">
    <property type="entry name" value="SUGAR_TRANSPORT_1"/>
    <property type="match status" value="1"/>
</dbReference>
<comment type="caution">
    <text evidence="10">The sequence shown here is derived from an EMBL/GenBank/DDBJ whole genome shotgun (WGS) entry which is preliminary data.</text>
</comment>
<gene>
    <name evidence="10" type="ORF">ACFQ1M_14515</name>
</gene>
<reference evidence="11" key="1">
    <citation type="journal article" date="2019" name="Int. J. Syst. Evol. Microbiol.">
        <title>The Global Catalogue of Microorganisms (GCM) 10K type strain sequencing project: providing services to taxonomists for standard genome sequencing and annotation.</title>
        <authorList>
            <consortium name="The Broad Institute Genomics Platform"/>
            <consortium name="The Broad Institute Genome Sequencing Center for Infectious Disease"/>
            <person name="Wu L."/>
            <person name="Ma J."/>
        </authorList>
    </citation>
    <scope>NUCLEOTIDE SEQUENCE [LARGE SCALE GENOMIC DNA]</scope>
    <source>
        <strain evidence="11">CCUG 62952</strain>
    </source>
</reference>
<keyword evidence="4" id="KW-0813">Transport</keyword>
<dbReference type="Pfam" id="PF07690">
    <property type="entry name" value="MFS_1"/>
    <property type="match status" value="1"/>
</dbReference>
<feature type="transmembrane region" description="Helical" evidence="8">
    <location>
        <begin position="76"/>
        <end position="97"/>
    </location>
</feature>
<feature type="transmembrane region" description="Helical" evidence="8">
    <location>
        <begin position="384"/>
        <end position="407"/>
    </location>
</feature>
<organism evidence="10 11">
    <name type="scientific">Sungkyunkwania multivorans</name>
    <dbReference type="NCBI Taxonomy" id="1173618"/>
    <lineage>
        <taxon>Bacteria</taxon>
        <taxon>Pseudomonadati</taxon>
        <taxon>Bacteroidota</taxon>
        <taxon>Flavobacteriia</taxon>
        <taxon>Flavobacteriales</taxon>
        <taxon>Flavobacteriaceae</taxon>
        <taxon>Sungkyunkwania</taxon>
    </lineage>
</organism>
<feature type="transmembrane region" description="Helical" evidence="8">
    <location>
        <begin position="413"/>
        <end position="434"/>
    </location>
</feature>
<dbReference type="InterPro" id="IPR001958">
    <property type="entry name" value="Tet-R_TetA/multi-R_MdtG-like"/>
</dbReference>
<feature type="domain" description="Major facilitator superfamily (MFS) profile" evidence="9">
    <location>
        <begin position="10"/>
        <end position="437"/>
    </location>
</feature>
<evidence type="ECO:0000256" key="3">
    <source>
        <dbReference type="ARBA" id="ARBA00007520"/>
    </source>
</evidence>
<evidence type="ECO:0000256" key="8">
    <source>
        <dbReference type="SAM" id="Phobius"/>
    </source>
</evidence>
<feature type="transmembrane region" description="Helical" evidence="8">
    <location>
        <begin position="155"/>
        <end position="179"/>
    </location>
</feature>
<feature type="transmembrane region" description="Helical" evidence="8">
    <location>
        <begin position="12"/>
        <end position="37"/>
    </location>
</feature>
<evidence type="ECO:0000256" key="7">
    <source>
        <dbReference type="ARBA" id="ARBA00023136"/>
    </source>
</evidence>
<dbReference type="RefSeq" id="WP_386409456.1">
    <property type="nucleotide sequence ID" value="NZ_JBHTJH010000017.1"/>
</dbReference>
<evidence type="ECO:0000256" key="4">
    <source>
        <dbReference type="ARBA" id="ARBA00022448"/>
    </source>
</evidence>
<dbReference type="Proteomes" id="UP001596978">
    <property type="component" value="Unassembled WGS sequence"/>
</dbReference>
<dbReference type="InterPro" id="IPR036259">
    <property type="entry name" value="MFS_trans_sf"/>
</dbReference>
<comment type="similarity">
    <text evidence="3">Belongs to the major facilitator superfamily. TCR/Tet family.</text>
</comment>
<evidence type="ECO:0000259" key="9">
    <source>
        <dbReference type="PROSITE" id="PS50850"/>
    </source>
</evidence>
<keyword evidence="6 8" id="KW-1133">Transmembrane helix</keyword>
<feature type="transmembrane region" description="Helical" evidence="8">
    <location>
        <begin position="349"/>
        <end position="372"/>
    </location>
</feature>
<protein>
    <submittedName>
        <fullName evidence="10">MFS transporter</fullName>
    </submittedName>
</protein>
<comment type="subcellular location">
    <subcellularLocation>
        <location evidence="2">Membrane</location>
        <topology evidence="2">Multi-pass membrane protein</topology>
    </subcellularLocation>
</comment>
<feature type="transmembrane region" description="Helical" evidence="8">
    <location>
        <begin position="117"/>
        <end position="143"/>
    </location>
</feature>
<evidence type="ECO:0000313" key="10">
    <source>
        <dbReference type="EMBL" id="MFD0863425.1"/>
    </source>
</evidence>
<evidence type="ECO:0000256" key="6">
    <source>
        <dbReference type="ARBA" id="ARBA00022989"/>
    </source>
</evidence>
<comment type="function">
    <text evidence="1">Resistance to tetracycline by an active tetracycline efflux. This is an energy-dependent process that decreases the accumulation of the antibiotic in whole cells. This protein functions as a metal-tetracycline/H(+) antiporter.</text>
</comment>
<dbReference type="SUPFAM" id="SSF103473">
    <property type="entry name" value="MFS general substrate transporter"/>
    <property type="match status" value="1"/>
</dbReference>
<evidence type="ECO:0000256" key="1">
    <source>
        <dbReference type="ARBA" id="ARBA00003279"/>
    </source>
</evidence>
<evidence type="ECO:0000256" key="2">
    <source>
        <dbReference type="ARBA" id="ARBA00004141"/>
    </source>
</evidence>
<dbReference type="InterPro" id="IPR011701">
    <property type="entry name" value="MFS"/>
</dbReference>
<feature type="transmembrane region" description="Helical" evidence="8">
    <location>
        <begin position="262"/>
        <end position="284"/>
    </location>
</feature>
<feature type="transmembrane region" description="Helical" evidence="8">
    <location>
        <begin position="296"/>
        <end position="315"/>
    </location>
</feature>